<feature type="transmembrane region" description="Helical" evidence="1">
    <location>
        <begin position="294"/>
        <end position="317"/>
    </location>
</feature>
<proteinExistence type="predicted"/>
<organism evidence="2 3">
    <name type="scientific">Methanoculleus taiwanensis</name>
    <dbReference type="NCBI Taxonomy" id="1550565"/>
    <lineage>
        <taxon>Archaea</taxon>
        <taxon>Methanobacteriati</taxon>
        <taxon>Methanobacteriota</taxon>
        <taxon>Stenosarchaea group</taxon>
        <taxon>Methanomicrobia</taxon>
        <taxon>Methanomicrobiales</taxon>
        <taxon>Methanomicrobiaceae</taxon>
        <taxon>Methanoculleus</taxon>
    </lineage>
</organism>
<feature type="transmembrane region" description="Helical" evidence="1">
    <location>
        <begin position="123"/>
        <end position="148"/>
    </location>
</feature>
<dbReference type="PANTHER" id="PTHR38139">
    <property type="entry name" value="GATE DOMAIN-CONTAINING PROTEIN"/>
    <property type="match status" value="1"/>
</dbReference>
<evidence type="ECO:0000313" key="2">
    <source>
        <dbReference type="EMBL" id="RXE56917.1"/>
    </source>
</evidence>
<name>A0A498H343_9EURY</name>
<protein>
    <submittedName>
        <fullName evidence="2">Nucleoside recognition protein</fullName>
    </submittedName>
</protein>
<keyword evidence="1" id="KW-1133">Transmembrane helix</keyword>
<accession>A0A498H343</accession>
<feature type="transmembrane region" description="Helical" evidence="1">
    <location>
        <begin position="226"/>
        <end position="251"/>
    </location>
</feature>
<keyword evidence="3" id="KW-1185">Reference proteome</keyword>
<dbReference type="AlphaFoldDB" id="A0A498H343"/>
<reference evidence="2 3" key="1">
    <citation type="journal article" date="2015" name="Int. J. Syst. Evol. Microbiol.">
        <title>Methanoculleus taiwanensis sp. nov., a methanogen isolated from deep marine sediment at the deformation front area near Taiwan.</title>
        <authorList>
            <person name="Weng C.Y."/>
            <person name="Chen S.C."/>
            <person name="Lai M.C."/>
            <person name="Wu S.Y."/>
            <person name="Lin S."/>
            <person name="Yang T.F."/>
            <person name="Chen P.C."/>
        </authorList>
    </citation>
    <scope>NUCLEOTIDE SEQUENCE [LARGE SCALE GENOMIC DNA]</scope>
    <source>
        <strain evidence="2 3">CYW4</strain>
    </source>
</reference>
<comment type="caution">
    <text evidence="2">The sequence shown here is derived from an EMBL/GenBank/DDBJ whole genome shotgun (WGS) entry which is preliminary data.</text>
</comment>
<gene>
    <name evidence="2" type="ORF">ABH15_01860</name>
</gene>
<sequence>MSDLFGATASLAFDLLVRTVPVVVLGVFAAEVLIALRITDTIARAARPVTSFAHLPGVCGTSFMMAFLSSHAADAMLMDHLHNGRIGRRELLIAALMNSFPGVVMHWRYLLPVYVPLLGTVGLAYFIILMAIGLAKTGIVMVAGHFLLPAPEGQDTALPLAVGGRGSGWEVLDAAWQSAKRTLRRILPIMIPTLIIVAFLIELGVFDAISSYLSDISTYFPVPVGGLSIIAAKFGSFVAAASVASALLVAGEITGREVIITLLVGNLLSSFVLALRWFGSFYIAIFGPRLGTEIMIYSTVLRDGITLVVIFLLAWVWL</sequence>
<dbReference type="RefSeq" id="WP_128692665.1">
    <property type="nucleotide sequence ID" value="NZ_LHQS01000001.1"/>
</dbReference>
<dbReference type="InterPro" id="IPR038880">
    <property type="entry name" value="MJ0871-like"/>
</dbReference>
<evidence type="ECO:0000256" key="1">
    <source>
        <dbReference type="SAM" id="Phobius"/>
    </source>
</evidence>
<dbReference type="OrthoDB" id="51620at2157"/>
<dbReference type="Proteomes" id="UP000290932">
    <property type="component" value="Unassembled WGS sequence"/>
</dbReference>
<evidence type="ECO:0000313" key="3">
    <source>
        <dbReference type="Proteomes" id="UP000290932"/>
    </source>
</evidence>
<dbReference type="PANTHER" id="PTHR38139:SF1">
    <property type="entry name" value="NUCLEOSIDE TRANSPORTER_FEOB GTPASE GATE DOMAIN-CONTAINING PROTEIN"/>
    <property type="match status" value="1"/>
</dbReference>
<feature type="transmembrane region" description="Helical" evidence="1">
    <location>
        <begin position="258"/>
        <end position="279"/>
    </location>
</feature>
<dbReference type="EMBL" id="LHQS01000001">
    <property type="protein sequence ID" value="RXE56917.1"/>
    <property type="molecule type" value="Genomic_DNA"/>
</dbReference>
<keyword evidence="1" id="KW-0472">Membrane</keyword>
<feature type="transmembrane region" description="Helical" evidence="1">
    <location>
        <begin position="186"/>
        <end position="206"/>
    </location>
</feature>
<feature type="transmembrane region" description="Helical" evidence="1">
    <location>
        <begin position="20"/>
        <end position="38"/>
    </location>
</feature>
<keyword evidence="1" id="KW-0812">Transmembrane</keyword>